<dbReference type="RefSeq" id="WP_170162860.1">
    <property type="nucleotide sequence ID" value="NZ_RJUK01000001.1"/>
</dbReference>
<evidence type="ECO:0000256" key="7">
    <source>
        <dbReference type="HAMAP-Rule" id="MF_00672"/>
    </source>
</evidence>
<dbReference type="PANTHER" id="PTHR30213">
    <property type="entry name" value="INNER MEMBRANE PROTEIN YHJD"/>
    <property type="match status" value="1"/>
</dbReference>
<feature type="transmembrane region" description="Helical" evidence="7">
    <location>
        <begin position="142"/>
        <end position="165"/>
    </location>
</feature>
<dbReference type="EMBL" id="RJUK01000001">
    <property type="protein sequence ID" value="ROQ20614.1"/>
    <property type="molecule type" value="Genomic_DNA"/>
</dbReference>
<feature type="transmembrane region" description="Helical" evidence="7">
    <location>
        <begin position="214"/>
        <end position="237"/>
    </location>
</feature>
<accession>A0A3N1NLF8</accession>
<keyword evidence="5 7" id="KW-1133">Transmembrane helix</keyword>
<name>A0A3N1NLF8_9GAMM</name>
<evidence type="ECO:0000313" key="9">
    <source>
        <dbReference type="Proteomes" id="UP000273643"/>
    </source>
</evidence>
<dbReference type="Pfam" id="PF03631">
    <property type="entry name" value="Virul_fac_BrkB"/>
    <property type="match status" value="1"/>
</dbReference>
<evidence type="ECO:0000313" key="8">
    <source>
        <dbReference type="EMBL" id="ROQ20614.1"/>
    </source>
</evidence>
<feature type="transmembrane region" description="Helical" evidence="7">
    <location>
        <begin position="40"/>
        <end position="59"/>
    </location>
</feature>
<keyword evidence="3" id="KW-0997">Cell inner membrane</keyword>
<evidence type="ECO:0000256" key="2">
    <source>
        <dbReference type="ARBA" id="ARBA00022475"/>
    </source>
</evidence>
<keyword evidence="4 7" id="KW-0812">Transmembrane</keyword>
<evidence type="ECO:0000256" key="1">
    <source>
        <dbReference type="ARBA" id="ARBA00004651"/>
    </source>
</evidence>
<gene>
    <name evidence="8" type="ORF">EDC38_1221</name>
</gene>
<organism evidence="8 9">
    <name type="scientific">Marinimicrobium koreense</name>
    <dbReference type="NCBI Taxonomy" id="306545"/>
    <lineage>
        <taxon>Bacteria</taxon>
        <taxon>Pseudomonadati</taxon>
        <taxon>Pseudomonadota</taxon>
        <taxon>Gammaproteobacteria</taxon>
        <taxon>Cellvibrionales</taxon>
        <taxon>Cellvibrionaceae</taxon>
        <taxon>Marinimicrobium</taxon>
    </lineage>
</organism>
<dbReference type="AlphaFoldDB" id="A0A3N1NLF8"/>
<evidence type="ECO:0000256" key="4">
    <source>
        <dbReference type="ARBA" id="ARBA00022692"/>
    </source>
</evidence>
<sequence length="437" mass="49442">MRDLFNAENRRHYLRLTWQFLQMIGQQLKDTDCQKSAAQLTYVTLFALVPLMTVTYSMFSAIPAFQGLGEQVQDLIFANMVPETGQELLGHLREFSQQARRLTIVGVVFLVASAYFMLANIEKNFNSVWGIVRGRRGISKFLLYWAVLSLGPLLLGVGLAMSTYLASLRLFMDGYEALGLITWIFEFTPWLLTSATFTLLFAAVPNCRVPIRHALIGGVVTGLVFELLKAVFGVIVANSALSSIYGAFAIVPLFLLWVNLTWIVILAGAVLVHTIGVYQIALRDRGYPDLVAAMVVLWHFYRRSLDGRGLEDSELLQLGLASDQWQRIRSALQREHWIAVTNQGDFVLCRDLHRRRIRELGPLLRLPKVLPDPCLDLDKLPWYPELHERLKRIEGFSGEQLDMTFAELFDAALEKEATEKNREARLSEHPASRASGI</sequence>
<keyword evidence="2 7" id="KW-1003">Cell membrane</keyword>
<keyword evidence="9" id="KW-1185">Reference proteome</keyword>
<reference evidence="8 9" key="1">
    <citation type="submission" date="2018-11" db="EMBL/GenBank/DDBJ databases">
        <title>Genomic Encyclopedia of Type Strains, Phase IV (KMG-IV): sequencing the most valuable type-strain genomes for metagenomic binning, comparative biology and taxonomic classification.</title>
        <authorList>
            <person name="Goeker M."/>
        </authorList>
    </citation>
    <scope>NUCLEOTIDE SEQUENCE [LARGE SCALE GENOMIC DNA]</scope>
    <source>
        <strain evidence="8 9">DSM 16974</strain>
    </source>
</reference>
<dbReference type="PANTHER" id="PTHR30213:SF0">
    <property type="entry name" value="UPF0761 MEMBRANE PROTEIN YIHY"/>
    <property type="match status" value="1"/>
</dbReference>
<evidence type="ECO:0000256" key="3">
    <source>
        <dbReference type="ARBA" id="ARBA00022519"/>
    </source>
</evidence>
<evidence type="ECO:0000256" key="6">
    <source>
        <dbReference type="ARBA" id="ARBA00023136"/>
    </source>
</evidence>
<dbReference type="NCBIfam" id="TIGR00765">
    <property type="entry name" value="yihY_not_rbn"/>
    <property type="match status" value="1"/>
</dbReference>
<dbReference type="Proteomes" id="UP000273643">
    <property type="component" value="Unassembled WGS sequence"/>
</dbReference>
<dbReference type="InterPro" id="IPR017039">
    <property type="entry name" value="Virul_fac_BrkB"/>
</dbReference>
<protein>
    <recommendedName>
        <fullName evidence="7">UPF0761 membrane protein EDC38_1221</fullName>
    </recommendedName>
</protein>
<comment type="similarity">
    <text evidence="7">Belongs to the UPF0761 family.</text>
</comment>
<keyword evidence="6 7" id="KW-0472">Membrane</keyword>
<comment type="subcellular location">
    <subcellularLocation>
        <location evidence="1 7">Cell membrane</location>
        <topology evidence="1 7">Multi-pass membrane protein</topology>
    </subcellularLocation>
</comment>
<dbReference type="HAMAP" id="MF_00672">
    <property type="entry name" value="UPF0761"/>
    <property type="match status" value="1"/>
</dbReference>
<feature type="transmembrane region" description="Helical" evidence="7">
    <location>
        <begin position="243"/>
        <end position="275"/>
    </location>
</feature>
<dbReference type="InterPro" id="IPR023679">
    <property type="entry name" value="UPF0761_bac"/>
</dbReference>
<feature type="transmembrane region" description="Helical" evidence="7">
    <location>
        <begin position="177"/>
        <end position="202"/>
    </location>
</feature>
<comment type="caution">
    <text evidence="8">The sequence shown here is derived from an EMBL/GenBank/DDBJ whole genome shotgun (WGS) entry which is preliminary data.</text>
</comment>
<dbReference type="GO" id="GO:0005886">
    <property type="term" value="C:plasma membrane"/>
    <property type="evidence" value="ECO:0007669"/>
    <property type="project" value="UniProtKB-SubCell"/>
</dbReference>
<feature type="transmembrane region" description="Helical" evidence="7">
    <location>
        <begin position="102"/>
        <end position="121"/>
    </location>
</feature>
<evidence type="ECO:0000256" key="5">
    <source>
        <dbReference type="ARBA" id="ARBA00022989"/>
    </source>
</evidence>
<proteinExistence type="inferred from homology"/>